<sequence>MSEHGEVSDAIKDVDAEAAHTTAHADRVATPDEEQTADAQSGALTDSVREHEKDMMETGANVKGEGAME</sequence>
<keyword evidence="3" id="KW-1185">Reference proteome</keyword>
<feature type="compositionally biased region" description="Basic and acidic residues" evidence="1">
    <location>
        <begin position="47"/>
        <end position="56"/>
    </location>
</feature>
<dbReference type="Proteomes" id="UP000018291">
    <property type="component" value="Unassembled WGS sequence"/>
</dbReference>
<comment type="caution">
    <text evidence="2">The sequence shown here is derived from an EMBL/GenBank/DDBJ whole genome shotgun (WGS) entry which is preliminary data.</text>
</comment>
<evidence type="ECO:0000313" key="2">
    <source>
        <dbReference type="EMBL" id="CCM65433.1"/>
    </source>
</evidence>
<dbReference type="HOGENOM" id="CLU_2768165_0_0_11"/>
<dbReference type="EMBL" id="CANL01000067">
    <property type="protein sequence ID" value="CCM65433.1"/>
    <property type="molecule type" value="Genomic_DNA"/>
</dbReference>
<dbReference type="STRING" id="1229780.BN381_70132"/>
<name>R4Z3Y4_9ACTN</name>
<feature type="region of interest" description="Disordered" evidence="1">
    <location>
        <begin position="1"/>
        <end position="69"/>
    </location>
</feature>
<organism evidence="2 3">
    <name type="scientific">Candidatus Neomicrothrix parvicella RN1</name>
    <dbReference type="NCBI Taxonomy" id="1229780"/>
    <lineage>
        <taxon>Bacteria</taxon>
        <taxon>Bacillati</taxon>
        <taxon>Actinomycetota</taxon>
        <taxon>Acidimicrobiia</taxon>
        <taxon>Acidimicrobiales</taxon>
        <taxon>Microthrixaceae</taxon>
        <taxon>Candidatus Neomicrothrix</taxon>
    </lineage>
</organism>
<evidence type="ECO:0000313" key="3">
    <source>
        <dbReference type="Proteomes" id="UP000018291"/>
    </source>
</evidence>
<protein>
    <submittedName>
        <fullName evidence="2">Uncharacterized protein</fullName>
    </submittedName>
</protein>
<feature type="compositionally biased region" description="Basic and acidic residues" evidence="1">
    <location>
        <begin position="1"/>
        <end position="30"/>
    </location>
</feature>
<gene>
    <name evidence="2" type="ORF">BN381_70132</name>
</gene>
<accession>R4Z3Y4</accession>
<evidence type="ECO:0000256" key="1">
    <source>
        <dbReference type="SAM" id="MobiDB-lite"/>
    </source>
</evidence>
<reference evidence="2 3" key="1">
    <citation type="journal article" date="2013" name="ISME J.">
        <title>Metabolic model for the filamentous 'Candidatus Microthrix parvicella' based on genomic and metagenomic analyses.</title>
        <authorList>
            <person name="Jon McIlroy S."/>
            <person name="Kristiansen R."/>
            <person name="Albertsen M."/>
            <person name="Michael Karst S."/>
            <person name="Rossetti S."/>
            <person name="Lund Nielsen J."/>
            <person name="Tandoi V."/>
            <person name="James Seviour R."/>
            <person name="Nielsen P.H."/>
        </authorList>
    </citation>
    <scope>NUCLEOTIDE SEQUENCE [LARGE SCALE GENOMIC DNA]</scope>
    <source>
        <strain evidence="2 3">RN1</strain>
    </source>
</reference>
<dbReference type="AlphaFoldDB" id="R4Z3Y4"/>
<proteinExistence type="predicted"/>
<dbReference type="RefSeq" id="WP_012230113.1">
    <property type="nucleotide sequence ID" value="NZ_HG422565.1"/>
</dbReference>